<evidence type="ECO:0000313" key="10">
    <source>
        <dbReference type="Proteomes" id="UP000028868"/>
    </source>
</evidence>
<evidence type="ECO:0000256" key="1">
    <source>
        <dbReference type="ARBA" id="ARBA00004651"/>
    </source>
</evidence>
<protein>
    <submittedName>
        <fullName evidence="9">Multiple resistance and pH homeostasis protein E</fullName>
    </submittedName>
</protein>
<gene>
    <name evidence="9" type="primary">mrpE</name>
    <name evidence="9" type="ORF">BN983_02707</name>
</gene>
<keyword evidence="5 8" id="KW-0812">Transmembrane</keyword>
<proteinExistence type="inferred from homology"/>
<keyword evidence="10" id="KW-1185">Reference proteome</keyword>
<dbReference type="PANTHER" id="PTHR34584:SF1">
    <property type="entry name" value="NA(+)_H(+) ANTIPORTER SUBUNIT E1"/>
    <property type="match status" value="1"/>
</dbReference>
<comment type="subcellular location">
    <subcellularLocation>
        <location evidence="1">Cell membrane</location>
        <topology evidence="1">Multi-pass membrane protein</topology>
    </subcellularLocation>
</comment>
<feature type="transmembrane region" description="Helical" evidence="8">
    <location>
        <begin position="57"/>
        <end position="76"/>
    </location>
</feature>
<evidence type="ECO:0000313" key="9">
    <source>
        <dbReference type="EMBL" id="CDQ24427.1"/>
    </source>
</evidence>
<evidence type="ECO:0000256" key="2">
    <source>
        <dbReference type="ARBA" id="ARBA00006228"/>
    </source>
</evidence>
<reference evidence="9 10" key="2">
    <citation type="submission" date="2014-05" db="EMBL/GenBank/DDBJ databases">
        <title>Draft genome sequence of Halobacillus karajensis HK-03.</title>
        <authorList>
            <person name="Khelaifia S."/>
            <person name="Croce O."/>
            <person name="Lagier J.C."/>
            <person name="Raoult D."/>
        </authorList>
    </citation>
    <scope>NUCLEOTIDE SEQUENCE [LARGE SCALE GENOMIC DNA]</scope>
    <source>
        <strain evidence="9 10">HD-03</strain>
    </source>
</reference>
<dbReference type="GO" id="GO:0005886">
    <property type="term" value="C:plasma membrane"/>
    <property type="evidence" value="ECO:0007669"/>
    <property type="project" value="UniProtKB-SubCell"/>
</dbReference>
<evidence type="ECO:0000256" key="3">
    <source>
        <dbReference type="ARBA" id="ARBA00022449"/>
    </source>
</evidence>
<feature type="transmembrane region" description="Helical" evidence="8">
    <location>
        <begin position="21"/>
        <end position="45"/>
    </location>
</feature>
<keyword evidence="7 8" id="KW-0472">Membrane</keyword>
<keyword evidence="6 8" id="KW-1133">Transmembrane helix</keyword>
<evidence type="ECO:0000256" key="7">
    <source>
        <dbReference type="ARBA" id="ARBA00023136"/>
    </source>
</evidence>
<dbReference type="Pfam" id="PF01899">
    <property type="entry name" value="MNHE"/>
    <property type="match status" value="1"/>
</dbReference>
<keyword evidence="3" id="KW-0813">Transport</keyword>
<evidence type="ECO:0000256" key="6">
    <source>
        <dbReference type="ARBA" id="ARBA00022989"/>
    </source>
</evidence>
<organism evidence="9 10">
    <name type="scientific">Halobacillus karajensis</name>
    <dbReference type="NCBI Taxonomy" id="195088"/>
    <lineage>
        <taxon>Bacteria</taxon>
        <taxon>Bacillati</taxon>
        <taxon>Bacillota</taxon>
        <taxon>Bacilli</taxon>
        <taxon>Bacillales</taxon>
        <taxon>Bacillaceae</taxon>
        <taxon>Halobacillus</taxon>
    </lineage>
</organism>
<dbReference type="EMBL" id="CCDI010000003">
    <property type="protein sequence ID" value="CDQ24427.1"/>
    <property type="molecule type" value="Genomic_DNA"/>
</dbReference>
<name>A0A024P7T9_9BACI</name>
<dbReference type="InterPro" id="IPR002758">
    <property type="entry name" value="Cation_antiport_E"/>
</dbReference>
<dbReference type="RefSeq" id="WP_035509243.1">
    <property type="nucleotide sequence ID" value="NZ_CCDH010000001.1"/>
</dbReference>
<evidence type="ECO:0000256" key="8">
    <source>
        <dbReference type="SAM" id="Phobius"/>
    </source>
</evidence>
<dbReference type="GO" id="GO:0015297">
    <property type="term" value="F:antiporter activity"/>
    <property type="evidence" value="ECO:0007669"/>
    <property type="project" value="UniProtKB-KW"/>
</dbReference>
<evidence type="ECO:0000256" key="4">
    <source>
        <dbReference type="ARBA" id="ARBA00022475"/>
    </source>
</evidence>
<dbReference type="AlphaFoldDB" id="A0A024P7T9"/>
<comment type="similarity">
    <text evidence="2">Belongs to the CPA3 antiporters (TC 2.A.63) subunit E family.</text>
</comment>
<reference evidence="10" key="1">
    <citation type="submission" date="2014-03" db="EMBL/GenBank/DDBJ databases">
        <authorList>
            <person name="Urmite Genomes U."/>
        </authorList>
    </citation>
    <scope>NUCLEOTIDE SEQUENCE [LARGE SCALE GENOMIC DNA]</scope>
    <source>
        <strain evidence="10">HD-03</strain>
    </source>
</reference>
<sequence>MPLQIVMNIIIAIMWMFLSETYNFTTFFVGYILGIILLFVLQRFVPDSFYMKRAWKFFLLVLLFIRELVISNIDIVKHVYKPKMDMQPGIFALPIDVKTNFEITLLANLISLTPGTLSVVVSEDHTKIFIHAMDMPDVQESVNEIKNSFEKRIMEVTR</sequence>
<dbReference type="PANTHER" id="PTHR34584">
    <property type="entry name" value="NA(+)/H(+) ANTIPORTER SUBUNIT E1"/>
    <property type="match status" value="1"/>
</dbReference>
<evidence type="ECO:0000256" key="5">
    <source>
        <dbReference type="ARBA" id="ARBA00022692"/>
    </source>
</evidence>
<dbReference type="PIRSF" id="PIRSF019239">
    <property type="entry name" value="MrpE"/>
    <property type="match status" value="1"/>
</dbReference>
<comment type="caution">
    <text evidence="9">The sequence shown here is derived from an EMBL/GenBank/DDBJ whole genome shotgun (WGS) entry which is preliminary data.</text>
</comment>
<dbReference type="Proteomes" id="UP000028868">
    <property type="component" value="Unassembled WGS sequence"/>
</dbReference>
<dbReference type="GO" id="GO:0008324">
    <property type="term" value="F:monoatomic cation transmembrane transporter activity"/>
    <property type="evidence" value="ECO:0007669"/>
    <property type="project" value="InterPro"/>
</dbReference>
<keyword evidence="3" id="KW-0050">Antiport</keyword>
<keyword evidence="4" id="KW-1003">Cell membrane</keyword>
<accession>A0A024P7T9</accession>